<dbReference type="Proteomes" id="UP000019335">
    <property type="component" value="Chromosome 15"/>
</dbReference>
<evidence type="ECO:0000313" key="2">
    <source>
        <dbReference type="Proteomes" id="UP000019335"/>
    </source>
</evidence>
<organism evidence="1 2">
    <name type="scientific">Nannochloropsis gaditana</name>
    <dbReference type="NCBI Taxonomy" id="72520"/>
    <lineage>
        <taxon>Eukaryota</taxon>
        <taxon>Sar</taxon>
        <taxon>Stramenopiles</taxon>
        <taxon>Ochrophyta</taxon>
        <taxon>Eustigmatophyceae</taxon>
        <taxon>Eustigmatales</taxon>
        <taxon>Monodopsidaceae</taxon>
        <taxon>Nannochloropsis</taxon>
    </lineage>
</organism>
<sequence>MLCADGGVFSSRCANFGLITVTIRPYRLSPSAFWMKCVFSTSTFLLSCTLLVVSPRFNDAFLRGEMSPRELATVVDLPSISVNVNEDGGVSVSTPWGSVNTDSNGTSVHGFTPTSIGNVTCANLGPWDTAAEPTCETALPAFYESTTTFAGTSKPKIRKITMDTFCTTPCGDTWTRAVFAHSLRCSPGVGGNGSAAGGVVVDVPGAAVSTGPGGNVDVQAPGTTVTRDPGTGAVQVEFPGGRVHAGNGSVAVTSAASPAQTARTSAATTSGGPTFPVDYPGLRLGCIKDPKDEEFCAVKRAAVPGVGGDAEDGGPACDFYLSCCYAQYVQTFGSVPTEFVEEVEAACPGSTLFLQGSVCTA</sequence>
<keyword evidence="2" id="KW-1185">Reference proteome</keyword>
<comment type="caution">
    <text evidence="1">The sequence shown here is derived from an EMBL/GenBank/DDBJ whole genome shotgun (WGS) entry which is preliminary data.</text>
</comment>
<dbReference type="AlphaFoldDB" id="W7TK07"/>
<gene>
    <name evidence="1" type="ORF">Naga_100464g6</name>
</gene>
<dbReference type="EMBL" id="AZIL01001425">
    <property type="protein sequence ID" value="EWM23853.1"/>
    <property type="molecule type" value="Genomic_DNA"/>
</dbReference>
<proteinExistence type="predicted"/>
<protein>
    <submittedName>
        <fullName evidence="1">Uncharacterized protein</fullName>
    </submittedName>
</protein>
<reference evidence="1 2" key="1">
    <citation type="journal article" date="2014" name="Mol. Plant">
        <title>Chromosome Scale Genome Assembly and Transcriptome Profiling of Nannochloropsis gaditana in Nitrogen Depletion.</title>
        <authorList>
            <person name="Corteggiani Carpinelli E."/>
            <person name="Telatin A."/>
            <person name="Vitulo N."/>
            <person name="Forcato C."/>
            <person name="D'Angelo M."/>
            <person name="Schiavon R."/>
            <person name="Vezzi A."/>
            <person name="Giacometti G.M."/>
            <person name="Morosinotto T."/>
            <person name="Valle G."/>
        </authorList>
    </citation>
    <scope>NUCLEOTIDE SEQUENCE [LARGE SCALE GENOMIC DNA]</scope>
    <source>
        <strain evidence="1 2">B-31</strain>
    </source>
</reference>
<dbReference type="OrthoDB" id="191623at2759"/>
<accession>W7TK07</accession>
<evidence type="ECO:0000313" key="1">
    <source>
        <dbReference type="EMBL" id="EWM23853.1"/>
    </source>
</evidence>
<name>W7TK07_9STRA</name>